<organism evidence="10 11">
    <name type="scientific">Ureibacillus galli</name>
    <dbReference type="NCBI Taxonomy" id="2762222"/>
    <lineage>
        <taxon>Bacteria</taxon>
        <taxon>Bacillati</taxon>
        <taxon>Bacillota</taxon>
        <taxon>Bacilli</taxon>
        <taxon>Bacillales</taxon>
        <taxon>Caryophanaceae</taxon>
        <taxon>Ureibacillus</taxon>
    </lineage>
</organism>
<keyword evidence="11" id="KW-1185">Reference proteome</keyword>
<feature type="transmembrane region" description="Helical" evidence="8">
    <location>
        <begin position="217"/>
        <end position="241"/>
    </location>
</feature>
<dbReference type="InterPro" id="IPR047817">
    <property type="entry name" value="ABC2_TM_bact-type"/>
</dbReference>
<keyword evidence="6 8" id="KW-1133">Transmembrane helix</keyword>
<comment type="subcellular location">
    <subcellularLocation>
        <location evidence="1">Cell membrane</location>
        <topology evidence="1">Multi-pass membrane protein</topology>
    </subcellularLocation>
</comment>
<dbReference type="Pfam" id="PF12698">
    <property type="entry name" value="ABC2_membrane_3"/>
    <property type="match status" value="1"/>
</dbReference>
<dbReference type="PROSITE" id="PS51012">
    <property type="entry name" value="ABC_TM2"/>
    <property type="match status" value="1"/>
</dbReference>
<proteinExistence type="inferred from homology"/>
<dbReference type="Proteomes" id="UP000640930">
    <property type="component" value="Unassembled WGS sequence"/>
</dbReference>
<evidence type="ECO:0000256" key="1">
    <source>
        <dbReference type="ARBA" id="ARBA00004651"/>
    </source>
</evidence>
<protein>
    <submittedName>
        <fullName evidence="10">ABC transporter permease</fullName>
    </submittedName>
</protein>
<comment type="similarity">
    <text evidence="2">Belongs to the ABC-2 integral membrane protein family.</text>
</comment>
<feature type="transmembrane region" description="Helical" evidence="8">
    <location>
        <begin position="253"/>
        <end position="274"/>
    </location>
</feature>
<evidence type="ECO:0000259" key="9">
    <source>
        <dbReference type="PROSITE" id="PS51012"/>
    </source>
</evidence>
<evidence type="ECO:0000313" key="11">
    <source>
        <dbReference type="Proteomes" id="UP000640930"/>
    </source>
</evidence>
<keyword evidence="3" id="KW-0813">Transport</keyword>
<evidence type="ECO:0000256" key="3">
    <source>
        <dbReference type="ARBA" id="ARBA00022448"/>
    </source>
</evidence>
<feature type="transmembrane region" description="Helical" evidence="8">
    <location>
        <begin position="281"/>
        <end position="302"/>
    </location>
</feature>
<name>A0ABR8XES5_9BACL</name>
<keyword evidence="5 8" id="KW-0812">Transmembrane</keyword>
<evidence type="ECO:0000256" key="6">
    <source>
        <dbReference type="ARBA" id="ARBA00022989"/>
    </source>
</evidence>
<feature type="transmembrane region" description="Helical" evidence="8">
    <location>
        <begin position="339"/>
        <end position="361"/>
    </location>
</feature>
<keyword evidence="4" id="KW-1003">Cell membrane</keyword>
<keyword evidence="7 8" id="KW-0472">Membrane</keyword>
<comment type="caution">
    <text evidence="10">The sequence shown here is derived from an EMBL/GenBank/DDBJ whole genome shotgun (WGS) entry which is preliminary data.</text>
</comment>
<dbReference type="InterPro" id="IPR051449">
    <property type="entry name" value="ABC-2_transporter_component"/>
</dbReference>
<evidence type="ECO:0000256" key="2">
    <source>
        <dbReference type="ARBA" id="ARBA00007783"/>
    </source>
</evidence>
<sequence>MIDILKTKFLLLFRKPVGFIIITIIICTFAYILGLGQQSKIPIAVYSDLNKEQTETFLLELKKIPELDFSLYDEQEAIDMVRDGNADVAVHLMEQKFELIISPNYLDSALLKNQLNTIYGELTQQQAIVDAYDENPTINVEEIIQNANEQPSFQIQYLNFSNDEDFIWNPKLHSLFGFTLFMVIYTVANGVSHIVMERRNFIWDRLTISAIRKTEVYLANVLYCFLIGYLQVVLILSIFYFGGVDFYGGFGKTLLVVIPYLLCIVALTFFIASVAGTSGRFNAYISVLAVPLAMLGGAYWPLEIVTSEAILALSYVSPITYGLELLNGVTIHSSSMNDLVLPLGVLLFMTIVFMGIGINVMEKKEQL</sequence>
<evidence type="ECO:0000256" key="4">
    <source>
        <dbReference type="ARBA" id="ARBA00022475"/>
    </source>
</evidence>
<dbReference type="PANTHER" id="PTHR30294">
    <property type="entry name" value="MEMBRANE COMPONENT OF ABC TRANSPORTER YHHJ-RELATED"/>
    <property type="match status" value="1"/>
</dbReference>
<evidence type="ECO:0000256" key="8">
    <source>
        <dbReference type="SAM" id="Phobius"/>
    </source>
</evidence>
<evidence type="ECO:0000313" key="10">
    <source>
        <dbReference type="EMBL" id="MBD8027747.1"/>
    </source>
</evidence>
<evidence type="ECO:0000256" key="7">
    <source>
        <dbReference type="ARBA" id="ARBA00023136"/>
    </source>
</evidence>
<dbReference type="EMBL" id="JACSQA010000023">
    <property type="protein sequence ID" value="MBD8027747.1"/>
    <property type="molecule type" value="Genomic_DNA"/>
</dbReference>
<dbReference type="InterPro" id="IPR013525">
    <property type="entry name" value="ABC2_TM"/>
</dbReference>
<accession>A0ABR8XES5</accession>
<feature type="transmembrane region" description="Helical" evidence="8">
    <location>
        <begin position="175"/>
        <end position="196"/>
    </location>
</feature>
<dbReference type="PANTHER" id="PTHR30294:SF29">
    <property type="entry name" value="MULTIDRUG ABC TRANSPORTER PERMEASE YBHS-RELATED"/>
    <property type="match status" value="1"/>
</dbReference>
<reference evidence="10 11" key="1">
    <citation type="submission" date="2020-08" db="EMBL/GenBank/DDBJ databases">
        <title>A Genomic Blueprint of the Chicken Gut Microbiome.</title>
        <authorList>
            <person name="Gilroy R."/>
            <person name="Ravi A."/>
            <person name="Getino M."/>
            <person name="Pursley I."/>
            <person name="Horton D.L."/>
            <person name="Alikhan N.-F."/>
            <person name="Baker D."/>
            <person name="Gharbi K."/>
            <person name="Hall N."/>
            <person name="Watson M."/>
            <person name="Adriaenssens E.M."/>
            <person name="Foster-Nyarko E."/>
            <person name="Jarju S."/>
            <person name="Secka A."/>
            <person name="Antonio M."/>
            <person name="Oren A."/>
            <person name="Chaudhuri R."/>
            <person name="La Ragione R.M."/>
            <person name="Hildebrand F."/>
            <person name="Pallen M.J."/>
        </authorList>
    </citation>
    <scope>NUCLEOTIDE SEQUENCE [LARGE SCALE GENOMIC DNA]</scope>
    <source>
        <strain evidence="10 11">Re31</strain>
    </source>
</reference>
<gene>
    <name evidence="10" type="ORF">H9636_13915</name>
</gene>
<feature type="domain" description="ABC transmembrane type-2" evidence="9">
    <location>
        <begin position="137"/>
        <end position="364"/>
    </location>
</feature>
<feature type="transmembrane region" description="Helical" evidence="8">
    <location>
        <begin position="12"/>
        <end position="33"/>
    </location>
</feature>
<dbReference type="RefSeq" id="WP_191708173.1">
    <property type="nucleotide sequence ID" value="NZ_JACSQA010000023.1"/>
</dbReference>
<evidence type="ECO:0000256" key="5">
    <source>
        <dbReference type="ARBA" id="ARBA00022692"/>
    </source>
</evidence>